<organism evidence="2 3">
    <name type="scientific">Pseudogracilibacillus auburnensis</name>
    <dbReference type="NCBI Taxonomy" id="1494959"/>
    <lineage>
        <taxon>Bacteria</taxon>
        <taxon>Bacillati</taxon>
        <taxon>Bacillota</taxon>
        <taxon>Bacilli</taxon>
        <taxon>Bacillales</taxon>
        <taxon>Bacillaceae</taxon>
        <taxon>Pseudogracilibacillus</taxon>
    </lineage>
</organism>
<evidence type="ECO:0000313" key="2">
    <source>
        <dbReference type="EMBL" id="PXW86971.1"/>
    </source>
</evidence>
<evidence type="ECO:0000313" key="3">
    <source>
        <dbReference type="Proteomes" id="UP000247978"/>
    </source>
</evidence>
<feature type="transmembrane region" description="Helical" evidence="1">
    <location>
        <begin position="39"/>
        <end position="59"/>
    </location>
</feature>
<reference evidence="2 3" key="1">
    <citation type="submission" date="2018-05" db="EMBL/GenBank/DDBJ databases">
        <title>Genomic Encyclopedia of Type Strains, Phase IV (KMG-IV): sequencing the most valuable type-strain genomes for metagenomic binning, comparative biology and taxonomic classification.</title>
        <authorList>
            <person name="Goeker M."/>
        </authorList>
    </citation>
    <scope>NUCLEOTIDE SEQUENCE [LARGE SCALE GENOMIC DNA]</scope>
    <source>
        <strain evidence="2 3">DSM 28556</strain>
    </source>
</reference>
<gene>
    <name evidence="2" type="ORF">DFR56_10638</name>
</gene>
<dbReference type="AlphaFoldDB" id="A0A2V3W1J0"/>
<dbReference type="Proteomes" id="UP000247978">
    <property type="component" value="Unassembled WGS sequence"/>
</dbReference>
<feature type="transmembrane region" description="Helical" evidence="1">
    <location>
        <begin position="12"/>
        <end position="33"/>
    </location>
</feature>
<protein>
    <submittedName>
        <fullName evidence="2">Uncharacterized protein</fullName>
    </submittedName>
</protein>
<comment type="caution">
    <text evidence="2">The sequence shown here is derived from an EMBL/GenBank/DDBJ whole genome shotgun (WGS) entry which is preliminary data.</text>
</comment>
<dbReference type="EMBL" id="QJJQ01000006">
    <property type="protein sequence ID" value="PXW86971.1"/>
    <property type="molecule type" value="Genomic_DNA"/>
</dbReference>
<keyword evidence="1" id="KW-0472">Membrane</keyword>
<proteinExistence type="predicted"/>
<name>A0A2V3W1J0_9BACI</name>
<keyword evidence="1" id="KW-1133">Transmembrane helix</keyword>
<keyword evidence="1" id="KW-0812">Transmembrane</keyword>
<sequence>MKNGYYLLNHKAIIALVFFFFYFLLGIGVGLFVKTVGMTTVYLMPIMLLFGFTLMIEFLNFGKDSLTLKIANLFPIPQLIQMDESRA</sequence>
<dbReference type="RefSeq" id="WP_207521091.1">
    <property type="nucleotide sequence ID" value="NZ_JADIJL010000041.1"/>
</dbReference>
<evidence type="ECO:0000256" key="1">
    <source>
        <dbReference type="SAM" id="Phobius"/>
    </source>
</evidence>
<keyword evidence="3" id="KW-1185">Reference proteome</keyword>
<accession>A0A2V3W1J0</accession>